<proteinExistence type="predicted"/>
<keyword evidence="2" id="KW-1185">Reference proteome</keyword>
<dbReference type="Proteomes" id="UP001057375">
    <property type="component" value="Unassembled WGS sequence"/>
</dbReference>
<gene>
    <name evidence="1" type="ORF">ADUPG1_001106</name>
</gene>
<accession>A0ABQ5KBC3</accession>
<organism evidence="1 2">
    <name type="scientific">Aduncisulcus paluster</name>
    <dbReference type="NCBI Taxonomy" id="2918883"/>
    <lineage>
        <taxon>Eukaryota</taxon>
        <taxon>Metamonada</taxon>
        <taxon>Carpediemonas-like organisms</taxon>
        <taxon>Aduncisulcus</taxon>
    </lineage>
</organism>
<comment type="caution">
    <text evidence="1">The sequence shown here is derived from an EMBL/GenBank/DDBJ whole genome shotgun (WGS) entry which is preliminary data.</text>
</comment>
<reference evidence="1" key="1">
    <citation type="submission" date="2022-03" db="EMBL/GenBank/DDBJ databases">
        <title>Draft genome sequence of Aduncisulcus paluster, a free-living microaerophilic Fornicata.</title>
        <authorList>
            <person name="Yuyama I."/>
            <person name="Kume K."/>
            <person name="Tamura T."/>
            <person name="Inagaki Y."/>
            <person name="Hashimoto T."/>
        </authorList>
    </citation>
    <scope>NUCLEOTIDE SEQUENCE</scope>
    <source>
        <strain evidence="1">NY0171</strain>
    </source>
</reference>
<feature type="non-terminal residue" evidence="1">
    <location>
        <position position="1"/>
    </location>
</feature>
<name>A0ABQ5KBC3_9EUKA</name>
<evidence type="ECO:0000313" key="2">
    <source>
        <dbReference type="Proteomes" id="UP001057375"/>
    </source>
</evidence>
<sequence>IEAVGNVFDQLFTSDEERAQAKYKFAELFQGGALKEFEGPLMEAHPDAFHCCYRGQQLPALPLLESFWSKAPELALPVELWELMKLGVGGYTVGRSGEKIAEKVAEAWRNKS</sequence>
<protein>
    <submittedName>
        <fullName evidence="1">Holin family protein</fullName>
    </submittedName>
</protein>
<dbReference type="EMBL" id="BQXS01000739">
    <property type="protein sequence ID" value="GKT29217.1"/>
    <property type="molecule type" value="Genomic_DNA"/>
</dbReference>
<evidence type="ECO:0000313" key="1">
    <source>
        <dbReference type="EMBL" id="GKT29217.1"/>
    </source>
</evidence>